<dbReference type="GO" id="GO:0050415">
    <property type="term" value="F:formimidoylglutamase activity"/>
    <property type="evidence" value="ECO:0007669"/>
    <property type="project" value="UniProtKB-UniRule"/>
</dbReference>
<dbReference type="PANTHER" id="PTHR11358:SF35">
    <property type="entry name" value="FORMIMIDOYLGLUTAMASE"/>
    <property type="match status" value="1"/>
</dbReference>
<dbReference type="GO" id="GO:0030145">
    <property type="term" value="F:manganese ion binding"/>
    <property type="evidence" value="ECO:0007669"/>
    <property type="project" value="UniProtKB-UniRule"/>
</dbReference>
<dbReference type="PROSITE" id="PS01053">
    <property type="entry name" value="ARGINASE_1"/>
    <property type="match status" value="1"/>
</dbReference>
<dbReference type="HAMAP" id="MF_00737">
    <property type="entry name" value="Formimidoylglutam"/>
    <property type="match status" value="1"/>
</dbReference>
<comment type="function">
    <text evidence="5">Catalyzes the conversion of N-formimidoyl-L-glutamate to L-glutamate and formamide.</text>
</comment>
<protein>
    <recommendedName>
        <fullName evidence="5 6">Formimidoylglutamase</fullName>
        <ecNumber evidence="5 6">3.5.3.8</ecNumber>
    </recommendedName>
    <alternativeName>
        <fullName evidence="5">Formiminoglutamase</fullName>
    </alternativeName>
    <alternativeName>
        <fullName evidence="5">Formiminoglutamate hydrolase</fullName>
    </alternativeName>
</protein>
<evidence type="ECO:0000256" key="9">
    <source>
        <dbReference type="RuleBase" id="RU003684"/>
    </source>
</evidence>
<comment type="cofactor">
    <cofactor evidence="5 7">
        <name>Mn(2+)</name>
        <dbReference type="ChEBI" id="CHEBI:29035"/>
    </cofactor>
    <text evidence="5 7">Binds 2 manganese ions per subunit.</text>
</comment>
<dbReference type="Pfam" id="PF00491">
    <property type="entry name" value="Arginase"/>
    <property type="match status" value="1"/>
</dbReference>
<dbReference type="InterPro" id="IPR006035">
    <property type="entry name" value="Ureohydrolase"/>
</dbReference>
<dbReference type="UniPathway" id="UPA00379">
    <property type="reaction ID" value="UER00552"/>
</dbReference>
<keyword evidence="4 5" id="KW-0464">Manganese</keyword>
<dbReference type="Gene3D" id="3.40.800.10">
    <property type="entry name" value="Ureohydrolase domain"/>
    <property type="match status" value="1"/>
</dbReference>
<gene>
    <name evidence="5 11" type="primary">hutG</name>
    <name evidence="11" type="ORF">PSET11_01720</name>
</gene>
<dbReference type="InterPro" id="IPR020855">
    <property type="entry name" value="Ureohydrolase_Mn_BS"/>
</dbReference>
<evidence type="ECO:0000256" key="4">
    <source>
        <dbReference type="ARBA" id="ARBA00023211"/>
    </source>
</evidence>
<feature type="binding site" evidence="5">
    <location>
        <position position="149"/>
    </location>
    <ligand>
        <name>Mn(2+)</name>
        <dbReference type="ChEBI" id="CHEBI:29035"/>
        <label>2</label>
    </ligand>
</feature>
<comment type="pathway">
    <text evidence="5">Amino-acid degradation; L-histidine degradation into L-glutamate; L-glutamate from N-formimidoyl-L-glutamate (hydrolase route): step 1/1.</text>
</comment>
<keyword evidence="1 5" id="KW-0479">Metal-binding</keyword>
<dbReference type="NCBIfam" id="TIGR01227">
    <property type="entry name" value="hutG"/>
    <property type="match status" value="1"/>
</dbReference>
<evidence type="ECO:0000256" key="1">
    <source>
        <dbReference type="ARBA" id="ARBA00022723"/>
    </source>
</evidence>
<dbReference type="AlphaFoldDB" id="A0A3P5WWQ9"/>
<feature type="binding site" evidence="5">
    <location>
        <position position="147"/>
    </location>
    <ligand>
        <name>Mn(2+)</name>
        <dbReference type="ChEBI" id="CHEBI:29035"/>
        <label>2</label>
    </ligand>
</feature>
<organism evidence="11 12">
    <name type="scientific">Arthrobacter ulcerisalmonis</name>
    <dbReference type="NCBI Taxonomy" id="2483813"/>
    <lineage>
        <taxon>Bacteria</taxon>
        <taxon>Bacillati</taxon>
        <taxon>Actinomycetota</taxon>
        <taxon>Actinomycetes</taxon>
        <taxon>Micrococcales</taxon>
        <taxon>Micrococcaceae</taxon>
        <taxon>Arthrobacter</taxon>
    </lineage>
</organism>
<dbReference type="GO" id="GO:0019557">
    <property type="term" value="P:L-histidine catabolic process to glutamate and formate"/>
    <property type="evidence" value="ECO:0007669"/>
    <property type="project" value="UniProtKB-UniPathway"/>
</dbReference>
<sequence length="313" mass="32826">MTHTPNAHIWSGRDDGPGDENRRWHHAVNSATPGTGIALLGFRSDEGVRRNKGRVGAVDGPASIRTALAPMSADPRLVVHDLGDTTVLDGQMEAGQALLGQAVAEALDAGHLAVVLGGGHETAFGSYTGLRSSAVTAGKRLGTLNLDAHFDLRKEPVPSSGTPFLQVANAERERGHEFNYAVVGISQPGNTGALFQTAHDLGVSYLLDEDCSESHLAPVLDFTQAFIDSVDAVYLTIDLDVLPAAVAPGVSAPASYGVPLSVLLAVCRQVARSPKLALVDVVELNPAFDVDSRTARTAARLIHTISSEHLLDG</sequence>
<accession>A0A3P5WWQ9</accession>
<dbReference type="InterPro" id="IPR023696">
    <property type="entry name" value="Ureohydrolase_dom_sf"/>
</dbReference>
<evidence type="ECO:0000256" key="3">
    <source>
        <dbReference type="ARBA" id="ARBA00022808"/>
    </source>
</evidence>
<reference evidence="11 12" key="1">
    <citation type="submission" date="2018-11" db="EMBL/GenBank/DDBJ databases">
        <authorList>
            <person name="Criscuolo A."/>
        </authorList>
    </citation>
    <scope>NUCLEOTIDE SEQUENCE [LARGE SCALE GENOMIC DNA]</scope>
    <source>
        <strain evidence="11">AT11b</strain>
    </source>
</reference>
<feature type="binding site" evidence="5 7">
    <location>
        <position position="238"/>
    </location>
    <ligand>
        <name>Mn(2+)</name>
        <dbReference type="ChEBI" id="CHEBI:29035"/>
        <label>1</label>
    </ligand>
</feature>
<dbReference type="GO" id="GO:0019556">
    <property type="term" value="P:L-histidine catabolic process to glutamate and formamide"/>
    <property type="evidence" value="ECO:0007669"/>
    <property type="project" value="UniProtKB-UniRule"/>
</dbReference>
<feature type="binding site" evidence="5">
    <location>
        <position position="240"/>
    </location>
    <ligand>
        <name>Mn(2+)</name>
        <dbReference type="ChEBI" id="CHEBI:29035"/>
        <label>2</label>
    </ligand>
</feature>
<proteinExistence type="inferred from homology"/>
<dbReference type="InterPro" id="IPR005923">
    <property type="entry name" value="HutG"/>
</dbReference>
<feature type="binding site" evidence="5">
    <location>
        <position position="238"/>
    </location>
    <ligand>
        <name>Mn(2+)</name>
        <dbReference type="ChEBI" id="CHEBI:29035"/>
        <label>2</label>
    </ligand>
</feature>
<feature type="binding site" evidence="5 7">
    <location>
        <position position="120"/>
    </location>
    <ligand>
        <name>Mn(2+)</name>
        <dbReference type="ChEBI" id="CHEBI:29035"/>
        <label>1</label>
    </ligand>
</feature>
<dbReference type="Proteomes" id="UP000280861">
    <property type="component" value="Unassembled WGS sequence"/>
</dbReference>
<dbReference type="RefSeq" id="WP_124091664.1">
    <property type="nucleotide sequence ID" value="NZ_CBCRYA010000018.1"/>
</dbReference>
<dbReference type="GO" id="GO:0008783">
    <property type="term" value="F:agmatinase activity"/>
    <property type="evidence" value="ECO:0007669"/>
    <property type="project" value="TreeGrafter"/>
</dbReference>
<dbReference type="CDD" id="cd09988">
    <property type="entry name" value="Formimidoylglutamase"/>
    <property type="match status" value="1"/>
</dbReference>
<feature type="binding site" evidence="7">
    <location>
        <position position="240"/>
    </location>
    <ligand>
        <name>Mn(2+)</name>
        <dbReference type="ChEBI" id="CHEBI:29035"/>
        <label>1</label>
    </ligand>
</feature>
<dbReference type="EC" id="3.5.3.8" evidence="5 6"/>
<dbReference type="PRINTS" id="PR00116">
    <property type="entry name" value="ARGINASE"/>
</dbReference>
<evidence type="ECO:0000256" key="6">
    <source>
        <dbReference type="NCBIfam" id="TIGR01227"/>
    </source>
</evidence>
<dbReference type="PANTHER" id="PTHR11358">
    <property type="entry name" value="ARGINASE/AGMATINASE"/>
    <property type="match status" value="1"/>
</dbReference>
<evidence type="ECO:0000256" key="8">
    <source>
        <dbReference type="PROSITE-ProRule" id="PRU00742"/>
    </source>
</evidence>
<dbReference type="PROSITE" id="PS51409">
    <property type="entry name" value="ARGINASE_2"/>
    <property type="match status" value="1"/>
</dbReference>
<feature type="binding site" evidence="5 7">
    <location>
        <position position="147"/>
    </location>
    <ligand>
        <name>Mn(2+)</name>
        <dbReference type="ChEBI" id="CHEBI:29035"/>
        <label>1</label>
    </ligand>
</feature>
<feature type="compositionally biased region" description="Basic and acidic residues" evidence="10">
    <location>
        <begin position="11"/>
        <end position="21"/>
    </location>
</feature>
<feature type="region of interest" description="Disordered" evidence="10">
    <location>
        <begin position="1"/>
        <end position="21"/>
    </location>
</feature>
<dbReference type="GO" id="GO:0033389">
    <property type="term" value="P:putrescine biosynthetic process from arginine, via agmatine"/>
    <property type="evidence" value="ECO:0007669"/>
    <property type="project" value="TreeGrafter"/>
</dbReference>
<keyword evidence="12" id="KW-1185">Reference proteome</keyword>
<keyword evidence="3 5" id="KW-0369">Histidine metabolism</keyword>
<evidence type="ECO:0000313" key="11">
    <source>
        <dbReference type="EMBL" id="VDC26305.1"/>
    </source>
</evidence>
<dbReference type="EMBL" id="UXAU01000024">
    <property type="protein sequence ID" value="VDC26305.1"/>
    <property type="molecule type" value="Genomic_DNA"/>
</dbReference>
<comment type="similarity">
    <text evidence="5 8 9">Belongs to the arginase family.</text>
</comment>
<dbReference type="SUPFAM" id="SSF52768">
    <property type="entry name" value="Arginase/deacetylase"/>
    <property type="match status" value="1"/>
</dbReference>
<evidence type="ECO:0000256" key="10">
    <source>
        <dbReference type="SAM" id="MobiDB-lite"/>
    </source>
</evidence>
<evidence type="ECO:0000256" key="5">
    <source>
        <dbReference type="HAMAP-Rule" id="MF_00737"/>
    </source>
</evidence>
<feature type="binding site" evidence="5 7">
    <location>
        <position position="151"/>
    </location>
    <ligand>
        <name>Mn(2+)</name>
        <dbReference type="ChEBI" id="CHEBI:29035"/>
        <label>1</label>
    </ligand>
</feature>
<evidence type="ECO:0000256" key="7">
    <source>
        <dbReference type="PIRSR" id="PIRSR036979-1"/>
    </source>
</evidence>
<name>A0A3P5WWQ9_9MICC</name>
<dbReference type="PIRSF" id="PIRSF036979">
    <property type="entry name" value="Arginase"/>
    <property type="match status" value="1"/>
</dbReference>
<evidence type="ECO:0000313" key="12">
    <source>
        <dbReference type="Proteomes" id="UP000280861"/>
    </source>
</evidence>
<feature type="binding site" evidence="7">
    <location>
        <position position="149"/>
    </location>
    <ligand>
        <name>Mn(2+)</name>
        <dbReference type="ChEBI" id="CHEBI:29035"/>
        <label>1</label>
    </ligand>
</feature>
<dbReference type="OrthoDB" id="9789727at2"/>
<evidence type="ECO:0000256" key="2">
    <source>
        <dbReference type="ARBA" id="ARBA00022801"/>
    </source>
</evidence>
<keyword evidence="2 5" id="KW-0378">Hydrolase</keyword>
<comment type="catalytic activity">
    <reaction evidence="5">
        <text>N-formimidoyl-L-glutamate + H2O = formamide + L-glutamate</text>
        <dbReference type="Rhea" id="RHEA:22492"/>
        <dbReference type="ChEBI" id="CHEBI:15377"/>
        <dbReference type="ChEBI" id="CHEBI:16397"/>
        <dbReference type="ChEBI" id="CHEBI:29985"/>
        <dbReference type="ChEBI" id="CHEBI:58928"/>
        <dbReference type="EC" id="3.5.3.8"/>
    </reaction>
</comment>